<dbReference type="EMBL" id="FPHG01000031">
    <property type="protein sequence ID" value="SFV56836.1"/>
    <property type="molecule type" value="Genomic_DNA"/>
</dbReference>
<reference evidence="2" key="1">
    <citation type="submission" date="2016-10" db="EMBL/GenBank/DDBJ databases">
        <authorList>
            <person name="de Groot N.N."/>
        </authorList>
    </citation>
    <scope>NUCLEOTIDE SEQUENCE</scope>
</reference>
<proteinExistence type="predicted"/>
<sequence>MKTFITLILSISIFSFANENSFVSQNEFIILQQRVNTLNERVDGLTTLIEGLNMEIAELKSSKNSIKNSDINLKLNDLETKINLLSNKDKSEEISEKNISVSTKKPPKKIIIKSSKLYTQGVQLFIKHKYDDAKKKFEITDKRNYKRASSNYYLGEISFYTKKYNDAIFYFKKSVGIYDNASYNDKLLLHTAISLEKINDKKQAKIFYEMIIETYPNKSSAIVAKENLLQL</sequence>
<evidence type="ECO:0000256" key="1">
    <source>
        <dbReference type="SAM" id="Coils"/>
    </source>
</evidence>
<dbReference type="AlphaFoldDB" id="A0A1W1BTK3"/>
<dbReference type="SUPFAM" id="SSF48452">
    <property type="entry name" value="TPR-like"/>
    <property type="match status" value="1"/>
</dbReference>
<dbReference type="InterPro" id="IPR011990">
    <property type="entry name" value="TPR-like_helical_dom_sf"/>
</dbReference>
<dbReference type="Gene3D" id="1.25.40.10">
    <property type="entry name" value="Tetratricopeptide repeat domain"/>
    <property type="match status" value="1"/>
</dbReference>
<feature type="coiled-coil region" evidence="1">
    <location>
        <begin position="35"/>
        <end position="88"/>
    </location>
</feature>
<dbReference type="Pfam" id="PF13174">
    <property type="entry name" value="TPR_6"/>
    <property type="match status" value="1"/>
</dbReference>
<dbReference type="GO" id="GO:0016740">
    <property type="term" value="F:transferase activity"/>
    <property type="evidence" value="ECO:0007669"/>
    <property type="project" value="UniProtKB-KW"/>
</dbReference>
<keyword evidence="2" id="KW-0808">Transferase</keyword>
<keyword evidence="1" id="KW-0175">Coiled coil</keyword>
<evidence type="ECO:0000313" key="2">
    <source>
        <dbReference type="EMBL" id="SFV56836.1"/>
    </source>
</evidence>
<accession>A0A1W1BTK3</accession>
<organism evidence="2">
    <name type="scientific">hydrothermal vent metagenome</name>
    <dbReference type="NCBI Taxonomy" id="652676"/>
    <lineage>
        <taxon>unclassified sequences</taxon>
        <taxon>metagenomes</taxon>
        <taxon>ecological metagenomes</taxon>
    </lineage>
</organism>
<name>A0A1W1BTK3_9ZZZZ</name>
<gene>
    <name evidence="2" type="ORF">MNB_SV-9-453</name>
</gene>
<dbReference type="InterPro" id="IPR019734">
    <property type="entry name" value="TPR_rpt"/>
</dbReference>
<protein>
    <submittedName>
        <fullName evidence="2">TPR repeat containing exported protein Putative periplasmic protein contains a protein prenylyltransferase domain</fullName>
    </submittedName>
</protein>